<keyword evidence="1" id="KW-1133">Transmembrane helix</keyword>
<dbReference type="EC" id="3.6.1.1" evidence="2"/>
<dbReference type="Proteomes" id="UP000231279">
    <property type="component" value="Unassembled WGS sequence"/>
</dbReference>
<keyword evidence="2" id="KW-0378">Hydrolase</keyword>
<name>A0A2G9FYP5_9LAMI</name>
<evidence type="ECO:0000313" key="2">
    <source>
        <dbReference type="EMBL" id="PIM98186.1"/>
    </source>
</evidence>
<proteinExistence type="predicted"/>
<accession>A0A2G9FYP5</accession>
<keyword evidence="1" id="KW-0812">Transmembrane</keyword>
<reference evidence="3" key="1">
    <citation type="journal article" date="2018" name="Gigascience">
        <title>Genome assembly of the Pink Ipe (Handroanthus impetiginosus, Bignoniaceae), a highly valued, ecologically keystone Neotropical timber forest tree.</title>
        <authorList>
            <person name="Silva-Junior O.B."/>
            <person name="Grattapaglia D."/>
            <person name="Novaes E."/>
            <person name="Collevatti R.G."/>
        </authorList>
    </citation>
    <scope>NUCLEOTIDE SEQUENCE [LARGE SCALE GENOMIC DNA]</scope>
    <source>
        <strain evidence="3">cv. UFG-1</strain>
    </source>
</reference>
<dbReference type="OrthoDB" id="1741113at2759"/>
<evidence type="ECO:0000313" key="3">
    <source>
        <dbReference type="Proteomes" id="UP000231279"/>
    </source>
</evidence>
<comment type="caution">
    <text evidence="2">The sequence shown here is derived from an EMBL/GenBank/DDBJ whole genome shotgun (WGS) entry which is preliminary data.</text>
</comment>
<organism evidence="2 3">
    <name type="scientific">Handroanthus impetiginosus</name>
    <dbReference type="NCBI Taxonomy" id="429701"/>
    <lineage>
        <taxon>Eukaryota</taxon>
        <taxon>Viridiplantae</taxon>
        <taxon>Streptophyta</taxon>
        <taxon>Embryophyta</taxon>
        <taxon>Tracheophyta</taxon>
        <taxon>Spermatophyta</taxon>
        <taxon>Magnoliopsida</taxon>
        <taxon>eudicotyledons</taxon>
        <taxon>Gunneridae</taxon>
        <taxon>Pentapetalae</taxon>
        <taxon>asterids</taxon>
        <taxon>lamiids</taxon>
        <taxon>Lamiales</taxon>
        <taxon>Bignoniaceae</taxon>
        <taxon>Crescentiina</taxon>
        <taxon>Tabebuia alliance</taxon>
        <taxon>Handroanthus</taxon>
    </lineage>
</organism>
<dbReference type="AlphaFoldDB" id="A0A2G9FYP5"/>
<evidence type="ECO:0000256" key="1">
    <source>
        <dbReference type="SAM" id="Phobius"/>
    </source>
</evidence>
<keyword evidence="1" id="KW-0472">Membrane</keyword>
<dbReference type="GO" id="GO:0004427">
    <property type="term" value="F:inorganic diphosphate phosphatase activity"/>
    <property type="evidence" value="ECO:0007669"/>
    <property type="project" value="UniProtKB-EC"/>
</dbReference>
<dbReference type="STRING" id="429701.A0A2G9FYP5"/>
<sequence length="110" mass="12420">MDDDMEGGNLGSYQERPRTFPNMRSKAYTPLAFRLLMRINVRVLLVLLLIGLGALFYIGASTSPIIVFVYSVCIISFLVSIYLTKWVLSKDEGPPEMVQMPDFVLCILLI</sequence>
<dbReference type="EMBL" id="NKXS01008663">
    <property type="protein sequence ID" value="PIM98186.1"/>
    <property type="molecule type" value="Genomic_DNA"/>
</dbReference>
<feature type="transmembrane region" description="Helical" evidence="1">
    <location>
        <begin position="65"/>
        <end position="83"/>
    </location>
</feature>
<protein>
    <submittedName>
        <fullName evidence="2">Inorganic diphosphatase</fullName>
        <ecNumber evidence="2">3.6.1.1</ecNumber>
    </submittedName>
</protein>
<keyword evidence="3" id="KW-1185">Reference proteome</keyword>
<gene>
    <name evidence="2" type="ORF">CDL12_29337</name>
</gene>
<feature type="transmembrane region" description="Helical" evidence="1">
    <location>
        <begin position="39"/>
        <end position="59"/>
    </location>
</feature>